<accession>A0A067KH68</accession>
<keyword evidence="1" id="KW-0472">Membrane</keyword>
<dbReference type="AlphaFoldDB" id="A0A067KH68"/>
<keyword evidence="1" id="KW-1133">Transmembrane helix</keyword>
<evidence type="ECO:0000256" key="1">
    <source>
        <dbReference type="SAM" id="Phobius"/>
    </source>
</evidence>
<dbReference type="EMBL" id="KK914486">
    <property type="protein sequence ID" value="KDP35467.1"/>
    <property type="molecule type" value="Genomic_DNA"/>
</dbReference>
<evidence type="ECO:0000313" key="2">
    <source>
        <dbReference type="EMBL" id="KDP35467.1"/>
    </source>
</evidence>
<feature type="transmembrane region" description="Helical" evidence="1">
    <location>
        <begin position="156"/>
        <end position="175"/>
    </location>
</feature>
<name>A0A067KH68_JATCU</name>
<reference evidence="2 3" key="1">
    <citation type="journal article" date="2014" name="PLoS ONE">
        <title>Global Analysis of Gene Expression Profiles in Physic Nut (Jatropha curcas L.) Seedlings Exposed to Salt Stress.</title>
        <authorList>
            <person name="Zhang L."/>
            <person name="Zhang C."/>
            <person name="Wu P."/>
            <person name="Chen Y."/>
            <person name="Li M."/>
            <person name="Jiang H."/>
            <person name="Wu G."/>
        </authorList>
    </citation>
    <scope>NUCLEOTIDE SEQUENCE [LARGE SCALE GENOMIC DNA]</scope>
    <source>
        <strain evidence="3">cv. GZQX0401</strain>
        <tissue evidence="2">Young leaves</tissue>
    </source>
</reference>
<organism evidence="2 3">
    <name type="scientific">Jatropha curcas</name>
    <name type="common">Barbados nut</name>
    <dbReference type="NCBI Taxonomy" id="180498"/>
    <lineage>
        <taxon>Eukaryota</taxon>
        <taxon>Viridiplantae</taxon>
        <taxon>Streptophyta</taxon>
        <taxon>Embryophyta</taxon>
        <taxon>Tracheophyta</taxon>
        <taxon>Spermatophyta</taxon>
        <taxon>Magnoliopsida</taxon>
        <taxon>eudicotyledons</taxon>
        <taxon>Gunneridae</taxon>
        <taxon>Pentapetalae</taxon>
        <taxon>rosids</taxon>
        <taxon>fabids</taxon>
        <taxon>Malpighiales</taxon>
        <taxon>Euphorbiaceae</taxon>
        <taxon>Crotonoideae</taxon>
        <taxon>Jatropheae</taxon>
        <taxon>Jatropha</taxon>
    </lineage>
</organism>
<gene>
    <name evidence="2" type="ORF">JCGZ_10860</name>
</gene>
<proteinExistence type="predicted"/>
<keyword evidence="1" id="KW-0812">Transmembrane</keyword>
<protein>
    <submittedName>
        <fullName evidence="2">Uncharacterized protein</fullName>
    </submittedName>
</protein>
<keyword evidence="3" id="KW-1185">Reference proteome</keyword>
<sequence length="178" mass="20529">MGHGDCWRLLRLSAPVGGFVEMLHFGRLSFGRVGRMKCAMVIVNGFCDYLRQLAALLKYSTMGGDSGSRMLHFRRQRAVDGLPAKYESWIQLMAIENFADWLPGDVVIDPMSRPMSHNMKFWEFIPDTGTSISVRHDLPSHLYWGTSKVEIYRFRVFELWLMPLLFVFGCSAMLWRAL</sequence>
<dbReference type="Proteomes" id="UP000027138">
    <property type="component" value="Unassembled WGS sequence"/>
</dbReference>
<evidence type="ECO:0000313" key="3">
    <source>
        <dbReference type="Proteomes" id="UP000027138"/>
    </source>
</evidence>